<evidence type="ECO:0000256" key="2">
    <source>
        <dbReference type="ARBA" id="ARBA00006275"/>
    </source>
</evidence>
<evidence type="ECO:0000259" key="7">
    <source>
        <dbReference type="Pfam" id="PF14322"/>
    </source>
</evidence>
<dbReference type="Proteomes" id="UP000309594">
    <property type="component" value="Unassembled WGS sequence"/>
</dbReference>
<comment type="caution">
    <text evidence="8">The sequence shown here is derived from an EMBL/GenBank/DDBJ whole genome shotgun (WGS) entry which is preliminary data.</text>
</comment>
<dbReference type="SUPFAM" id="SSF48452">
    <property type="entry name" value="TPR-like"/>
    <property type="match status" value="1"/>
</dbReference>
<gene>
    <name evidence="8" type="ORF">FBD94_07735</name>
</gene>
<dbReference type="InterPro" id="IPR033985">
    <property type="entry name" value="SusD-like_N"/>
</dbReference>
<evidence type="ECO:0000256" key="3">
    <source>
        <dbReference type="ARBA" id="ARBA00022729"/>
    </source>
</evidence>
<keyword evidence="5" id="KW-0998">Cell outer membrane</keyword>
<dbReference type="Gene3D" id="1.25.40.390">
    <property type="match status" value="1"/>
</dbReference>
<evidence type="ECO:0000256" key="4">
    <source>
        <dbReference type="ARBA" id="ARBA00023136"/>
    </source>
</evidence>
<name>A0A4U1GGV7_9SPHI</name>
<sequence>MKFKYIIFAVLVVLTSCKKDFLDSKPKGKLSDELLNSPSGIEALCISAYAALAGPEGSDGTFLSPTTNWVYGDVRAETAYKGGGGIGDISEFNQFETFTAVYASNGLLDRKWFSLYRSVQRANNAIRRLNAVTEAEVPLKNVRLGEMRFLRAHFFFELSRLFNKIPYFDENVDIADYPKISNVQFTRDQILEKIAAEFAAAAALLPPKQTEAGRATKYAAFAYQAKVNLYRAYKQNPDNTVASVDQNLLNDVVTQCDEAISKGGYDLLQDFQQLSMGEFDNSVESVFAVQYSIADGTDLGRINWSNLLNVPRGPAYGGDGFFQPSQNLVNSFKTDSKGVPIPDTYNNTNLMTVADGLAMNVDPRLDFSVGRLGIRWKNYAVAPYGPDWVREPATYGYYSNKKALVSPESPYMVKGFPWGGSSLNFHIIRFADVLLWKAEALIELNRQDEALPLINRVRARAKNSKYVTAFNSANPADYAAKYTIDTYKPGENCTWTNAYARTALRFERKLELALEGERFFDLVRWGNADQVLNTEYFAKEKLLRTYLQNAQFVKGRDEYFPIPQAQINFSAGLYKQNPGYAPQ</sequence>
<dbReference type="InterPro" id="IPR012944">
    <property type="entry name" value="SusD_RagB_dom"/>
</dbReference>
<evidence type="ECO:0000256" key="1">
    <source>
        <dbReference type="ARBA" id="ARBA00004442"/>
    </source>
</evidence>
<accession>A0A4U1GGV7</accession>
<comment type="subcellular location">
    <subcellularLocation>
        <location evidence="1">Cell outer membrane</location>
    </subcellularLocation>
</comment>
<evidence type="ECO:0000313" key="9">
    <source>
        <dbReference type="Proteomes" id="UP000309594"/>
    </source>
</evidence>
<evidence type="ECO:0000256" key="5">
    <source>
        <dbReference type="ARBA" id="ARBA00023237"/>
    </source>
</evidence>
<keyword evidence="3" id="KW-0732">Signal</keyword>
<evidence type="ECO:0000259" key="6">
    <source>
        <dbReference type="Pfam" id="PF07980"/>
    </source>
</evidence>
<dbReference type="GO" id="GO:0009279">
    <property type="term" value="C:cell outer membrane"/>
    <property type="evidence" value="ECO:0007669"/>
    <property type="project" value="UniProtKB-SubCell"/>
</dbReference>
<dbReference type="InterPro" id="IPR011990">
    <property type="entry name" value="TPR-like_helical_dom_sf"/>
</dbReference>
<proteinExistence type="inferred from homology"/>
<protein>
    <submittedName>
        <fullName evidence="8">RagB/SusD family nutrient uptake outer membrane protein</fullName>
    </submittedName>
</protein>
<dbReference type="AlphaFoldDB" id="A0A4U1GGV7"/>
<dbReference type="Pfam" id="PF14322">
    <property type="entry name" value="SusD-like_3"/>
    <property type="match status" value="1"/>
</dbReference>
<dbReference type="Pfam" id="PF07980">
    <property type="entry name" value="SusD_RagB"/>
    <property type="match status" value="1"/>
</dbReference>
<feature type="domain" description="SusD-like N-terminal" evidence="7">
    <location>
        <begin position="20"/>
        <end position="229"/>
    </location>
</feature>
<dbReference type="EMBL" id="SWDX01000003">
    <property type="protein sequence ID" value="TKC62113.1"/>
    <property type="molecule type" value="Genomic_DNA"/>
</dbReference>
<keyword evidence="4" id="KW-0472">Membrane</keyword>
<dbReference type="RefSeq" id="WP_136879776.1">
    <property type="nucleotide sequence ID" value="NZ_SWDX01000003.1"/>
</dbReference>
<reference evidence="8 9" key="1">
    <citation type="submission" date="2019-04" db="EMBL/GenBank/DDBJ databases">
        <title>Pedobacter sp. RP-1-16 sp. nov., isolated from Arctic soil.</title>
        <authorList>
            <person name="Dahal R.H."/>
            <person name="Kim D.-U."/>
        </authorList>
    </citation>
    <scope>NUCLEOTIDE SEQUENCE [LARGE SCALE GENOMIC DNA]</scope>
    <source>
        <strain evidence="8 9">RP-1-16</strain>
    </source>
</reference>
<dbReference type="PROSITE" id="PS51257">
    <property type="entry name" value="PROKAR_LIPOPROTEIN"/>
    <property type="match status" value="1"/>
</dbReference>
<evidence type="ECO:0000313" key="8">
    <source>
        <dbReference type="EMBL" id="TKC62113.1"/>
    </source>
</evidence>
<organism evidence="8 9">
    <name type="scientific">Pedobacter hiemivivus</name>
    <dbReference type="NCBI Taxonomy" id="2530454"/>
    <lineage>
        <taxon>Bacteria</taxon>
        <taxon>Pseudomonadati</taxon>
        <taxon>Bacteroidota</taxon>
        <taxon>Sphingobacteriia</taxon>
        <taxon>Sphingobacteriales</taxon>
        <taxon>Sphingobacteriaceae</taxon>
        <taxon>Pedobacter</taxon>
    </lineage>
</organism>
<comment type="similarity">
    <text evidence="2">Belongs to the SusD family.</text>
</comment>
<feature type="domain" description="RagB/SusD" evidence="6">
    <location>
        <begin position="284"/>
        <end position="580"/>
    </location>
</feature>